<dbReference type="PANTHER" id="PTHR44068:SF1">
    <property type="entry name" value="HYPOTHETICAL LOC100005854"/>
    <property type="match status" value="1"/>
</dbReference>
<accession>A0A3N1XHX2</accession>
<dbReference type="Pfam" id="PF08241">
    <property type="entry name" value="Methyltransf_11"/>
    <property type="match status" value="1"/>
</dbReference>
<keyword evidence="4" id="KW-1185">Reference proteome</keyword>
<proteinExistence type="predicted"/>
<dbReference type="PANTHER" id="PTHR44068">
    <property type="entry name" value="ZGC:194242"/>
    <property type="match status" value="1"/>
</dbReference>
<dbReference type="InterPro" id="IPR029063">
    <property type="entry name" value="SAM-dependent_MTases_sf"/>
</dbReference>
<dbReference type="InterPro" id="IPR013216">
    <property type="entry name" value="Methyltransf_11"/>
</dbReference>
<gene>
    <name evidence="3" type="ORF">EDD66_10831</name>
</gene>
<dbReference type="RefSeq" id="WP_123610027.1">
    <property type="nucleotide sequence ID" value="NZ_RJVG01000008.1"/>
</dbReference>
<sequence length="203" mass="23450">MNLTKYIGEQFGKPTGIGGRLSTFIMNRMNQKQYKSVIKAIGSNPQEKILDVGFGNGYLINKLAKHSQSQFYGIEISEDMVELARKRNHKFIQGNRMHLEKGNVLNMDYRNDFFDGVYTVNTIYFWSDIDRGLSEIKRVLKPGGLFVNAIYSKEFLDKLKYTDYGFSKYTPTEIEEAALRNELKIVNAIEIKPNLSYCFILQK</sequence>
<dbReference type="Gene3D" id="3.40.50.150">
    <property type="entry name" value="Vaccinia Virus protein VP39"/>
    <property type="match status" value="1"/>
</dbReference>
<dbReference type="GO" id="GO:0032259">
    <property type="term" value="P:methylation"/>
    <property type="evidence" value="ECO:0007669"/>
    <property type="project" value="UniProtKB-KW"/>
</dbReference>
<dbReference type="EMBL" id="RJVG01000008">
    <property type="protein sequence ID" value="ROR26309.1"/>
    <property type="molecule type" value="Genomic_DNA"/>
</dbReference>
<evidence type="ECO:0000313" key="4">
    <source>
        <dbReference type="Proteomes" id="UP000273083"/>
    </source>
</evidence>
<dbReference type="AlphaFoldDB" id="A0A3N1XHX2"/>
<evidence type="ECO:0000313" key="3">
    <source>
        <dbReference type="EMBL" id="ROR26309.1"/>
    </source>
</evidence>
<dbReference type="SUPFAM" id="SSF53335">
    <property type="entry name" value="S-adenosyl-L-methionine-dependent methyltransferases"/>
    <property type="match status" value="1"/>
</dbReference>
<dbReference type="GO" id="GO:0016126">
    <property type="term" value="P:sterol biosynthetic process"/>
    <property type="evidence" value="ECO:0007669"/>
    <property type="project" value="TreeGrafter"/>
</dbReference>
<dbReference type="GO" id="GO:0003838">
    <property type="term" value="F:sterol 24-C-methyltransferase activity"/>
    <property type="evidence" value="ECO:0007669"/>
    <property type="project" value="TreeGrafter"/>
</dbReference>
<evidence type="ECO:0000259" key="2">
    <source>
        <dbReference type="Pfam" id="PF08241"/>
    </source>
</evidence>
<dbReference type="InterPro" id="IPR050447">
    <property type="entry name" value="Erg6_SMT_methyltransf"/>
</dbReference>
<feature type="domain" description="Methyltransferase type 11" evidence="2">
    <location>
        <begin position="50"/>
        <end position="147"/>
    </location>
</feature>
<keyword evidence="3" id="KW-0489">Methyltransferase</keyword>
<organism evidence="3 4">
    <name type="scientific">Mobilisporobacter senegalensis</name>
    <dbReference type="NCBI Taxonomy" id="1329262"/>
    <lineage>
        <taxon>Bacteria</taxon>
        <taxon>Bacillati</taxon>
        <taxon>Bacillota</taxon>
        <taxon>Clostridia</taxon>
        <taxon>Lachnospirales</taxon>
        <taxon>Lachnospiraceae</taxon>
        <taxon>Mobilisporobacter</taxon>
    </lineage>
</organism>
<evidence type="ECO:0000256" key="1">
    <source>
        <dbReference type="ARBA" id="ARBA00022679"/>
    </source>
</evidence>
<protein>
    <submittedName>
        <fullName evidence="3">Methyltransferase family protein</fullName>
    </submittedName>
</protein>
<dbReference type="Proteomes" id="UP000273083">
    <property type="component" value="Unassembled WGS sequence"/>
</dbReference>
<comment type="caution">
    <text evidence="3">The sequence shown here is derived from an EMBL/GenBank/DDBJ whole genome shotgun (WGS) entry which is preliminary data.</text>
</comment>
<name>A0A3N1XHX2_9FIRM</name>
<dbReference type="CDD" id="cd02440">
    <property type="entry name" value="AdoMet_MTases"/>
    <property type="match status" value="1"/>
</dbReference>
<reference evidence="3 4" key="1">
    <citation type="submission" date="2018-11" db="EMBL/GenBank/DDBJ databases">
        <title>Genomic Encyclopedia of Type Strains, Phase IV (KMG-IV): sequencing the most valuable type-strain genomes for metagenomic binning, comparative biology and taxonomic classification.</title>
        <authorList>
            <person name="Goeker M."/>
        </authorList>
    </citation>
    <scope>NUCLEOTIDE SEQUENCE [LARGE SCALE GENOMIC DNA]</scope>
    <source>
        <strain evidence="3 4">DSM 26537</strain>
    </source>
</reference>
<dbReference type="OrthoDB" id="9772751at2"/>
<keyword evidence="1 3" id="KW-0808">Transferase</keyword>